<gene>
    <name evidence="5" type="ORF">GO485_15830</name>
    <name evidence="6" type="ORF">IP92_05137</name>
</gene>
<evidence type="ECO:0000313" key="5">
    <source>
        <dbReference type="EMBL" id="QGZ40378.1"/>
    </source>
</evidence>
<reference evidence="6 7" key="1">
    <citation type="journal article" date="2015" name="Stand. Genomic Sci.">
        <title>Genomic Encyclopedia of Bacterial and Archaeal Type Strains, Phase III: the genomes of soil and plant-associated and newly described type strains.</title>
        <authorList>
            <person name="Whitman W.B."/>
            <person name="Woyke T."/>
            <person name="Klenk H.P."/>
            <person name="Zhou Y."/>
            <person name="Lilburn T.G."/>
            <person name="Beck B.J."/>
            <person name="De Vos P."/>
            <person name="Vandamme P."/>
            <person name="Eisen J.A."/>
            <person name="Garrity G."/>
            <person name="Hugenholtz P."/>
            <person name="Kyrpides N.C."/>
        </authorList>
    </citation>
    <scope>NUCLEOTIDE SEQUENCE [LARGE SCALE GENOMIC DNA]</scope>
    <source>
        <strain evidence="6 7">CGMCC 1.10685</strain>
    </source>
</reference>
<dbReference type="SMART" id="SM00342">
    <property type="entry name" value="HTH_ARAC"/>
    <property type="match status" value="1"/>
</dbReference>
<dbReference type="InterPro" id="IPR018060">
    <property type="entry name" value="HTH_AraC"/>
</dbReference>
<evidence type="ECO:0000313" key="8">
    <source>
        <dbReference type="Proteomes" id="UP000437862"/>
    </source>
</evidence>
<name>A0A562PGG7_9BURK</name>
<dbReference type="EMBL" id="CP046904">
    <property type="protein sequence ID" value="QGZ40378.1"/>
    <property type="molecule type" value="Genomic_DNA"/>
</dbReference>
<sequence>MTTLLEAVQRHAEAHADADGIARSAIPGLMCVRAHVPSDLQYAISKPLVCLVVQGAKNVTMGAQSFDFAAGDSLLIAADVPVVSQITRASLAAPYLSLVLELELPLIAELCLQVGGAPADSGAPVRVETTDTEVADAALRLLRLLDRPAAVPVLQAQLVRELHYWLLAGRHGAALRRLGWPNGPAQRIARAVALLRTEFARTLPVEQLADVAGMSPSSFHQHFRAVTSLSPLQFQKQLRLIEARRRMLAEGASVSTAAFAVGYESVPQFTREYGRMFGATPARDTKSTRARTQAA</sequence>
<dbReference type="OrthoDB" id="34150at2"/>
<dbReference type="PANTHER" id="PTHR43436">
    <property type="entry name" value="ARAC-FAMILY TRANSCRIPTIONAL REGULATOR"/>
    <property type="match status" value="1"/>
</dbReference>
<evidence type="ECO:0000256" key="2">
    <source>
        <dbReference type="ARBA" id="ARBA00023125"/>
    </source>
</evidence>
<dbReference type="GO" id="GO:0003700">
    <property type="term" value="F:DNA-binding transcription factor activity"/>
    <property type="evidence" value="ECO:0007669"/>
    <property type="project" value="InterPro"/>
</dbReference>
<dbReference type="PANTHER" id="PTHR43436:SF1">
    <property type="entry name" value="TRANSCRIPTIONAL REGULATORY PROTEIN"/>
    <property type="match status" value="1"/>
</dbReference>
<evidence type="ECO:0000313" key="7">
    <source>
        <dbReference type="Proteomes" id="UP000315112"/>
    </source>
</evidence>
<evidence type="ECO:0000256" key="1">
    <source>
        <dbReference type="ARBA" id="ARBA00023015"/>
    </source>
</evidence>
<protein>
    <submittedName>
        <fullName evidence="6">AraC-like DNA-binding protein</fullName>
    </submittedName>
    <submittedName>
        <fullName evidence="5">Helix-turn-helix domain-containing protein</fullName>
    </submittedName>
</protein>
<keyword evidence="3" id="KW-0804">Transcription</keyword>
<dbReference type="AlphaFoldDB" id="A0A562PGG7"/>
<dbReference type="InterPro" id="IPR009057">
    <property type="entry name" value="Homeodomain-like_sf"/>
</dbReference>
<keyword evidence="1" id="KW-0805">Transcription regulation</keyword>
<accession>A0A562PGG7</accession>
<dbReference type="Proteomes" id="UP000437862">
    <property type="component" value="Chromosome"/>
</dbReference>
<dbReference type="Proteomes" id="UP000315112">
    <property type="component" value="Unassembled WGS sequence"/>
</dbReference>
<dbReference type="Gene3D" id="1.10.10.60">
    <property type="entry name" value="Homeodomain-like"/>
    <property type="match status" value="2"/>
</dbReference>
<dbReference type="GO" id="GO:0043565">
    <property type="term" value="F:sequence-specific DNA binding"/>
    <property type="evidence" value="ECO:0007669"/>
    <property type="project" value="InterPro"/>
</dbReference>
<keyword evidence="2 6" id="KW-0238">DNA-binding</keyword>
<dbReference type="InterPro" id="IPR009594">
    <property type="entry name" value="Tscrpt_reg_HTH_AraC_N"/>
</dbReference>
<dbReference type="InterPro" id="IPR018062">
    <property type="entry name" value="HTH_AraC-typ_CS"/>
</dbReference>
<reference evidence="6" key="2">
    <citation type="submission" date="2019-07" db="EMBL/GenBank/DDBJ databases">
        <authorList>
            <person name="Whitman W."/>
            <person name="Huntemann M."/>
            <person name="Clum A."/>
            <person name="Pillay M."/>
            <person name="Palaniappan K."/>
            <person name="Varghese N."/>
            <person name="Mikhailova N."/>
            <person name="Stamatis D."/>
            <person name="Reddy T."/>
            <person name="Daum C."/>
            <person name="Shapiro N."/>
            <person name="Ivanova N."/>
            <person name="Kyrpides N."/>
            <person name="Woyke T."/>
        </authorList>
    </citation>
    <scope>NUCLEOTIDE SEQUENCE</scope>
    <source>
        <strain evidence="6">CGMCC 1.10685</strain>
    </source>
</reference>
<keyword evidence="8" id="KW-1185">Reference proteome</keyword>
<evidence type="ECO:0000313" key="6">
    <source>
        <dbReference type="EMBL" id="TWI43572.1"/>
    </source>
</evidence>
<dbReference type="EMBL" id="VLKW01000012">
    <property type="protein sequence ID" value="TWI43572.1"/>
    <property type="molecule type" value="Genomic_DNA"/>
</dbReference>
<dbReference type="Pfam" id="PF06719">
    <property type="entry name" value="AraC_N"/>
    <property type="match status" value="1"/>
</dbReference>
<dbReference type="Pfam" id="PF12833">
    <property type="entry name" value="HTH_18"/>
    <property type="match status" value="1"/>
</dbReference>
<evidence type="ECO:0000256" key="3">
    <source>
        <dbReference type="ARBA" id="ARBA00023163"/>
    </source>
</evidence>
<dbReference type="SUPFAM" id="SSF46689">
    <property type="entry name" value="Homeodomain-like"/>
    <property type="match status" value="2"/>
</dbReference>
<feature type="domain" description="HTH araC/xylS-type" evidence="4">
    <location>
        <begin position="189"/>
        <end position="287"/>
    </location>
</feature>
<dbReference type="PROSITE" id="PS00041">
    <property type="entry name" value="HTH_ARAC_FAMILY_1"/>
    <property type="match status" value="1"/>
</dbReference>
<reference evidence="5 8" key="3">
    <citation type="submission" date="2019-12" db="EMBL/GenBank/DDBJ databases">
        <title>Draft Genome Sequences of Six Type Strains of the Genus Massilia.</title>
        <authorList>
            <person name="Miess H."/>
            <person name="Frediansyah A."/>
            <person name="Goeker M."/>
            <person name="Gross H."/>
        </authorList>
    </citation>
    <scope>NUCLEOTIDE SEQUENCE [LARGE SCALE GENOMIC DNA]</scope>
    <source>
        <strain evidence="5 8">DSM 26639</strain>
    </source>
</reference>
<organism evidence="6 7">
    <name type="scientific">Pseudoduganella flava</name>
    <dbReference type="NCBI Taxonomy" id="871742"/>
    <lineage>
        <taxon>Bacteria</taxon>
        <taxon>Pseudomonadati</taxon>
        <taxon>Pseudomonadota</taxon>
        <taxon>Betaproteobacteria</taxon>
        <taxon>Burkholderiales</taxon>
        <taxon>Oxalobacteraceae</taxon>
        <taxon>Telluria group</taxon>
        <taxon>Pseudoduganella</taxon>
    </lineage>
</organism>
<evidence type="ECO:0000259" key="4">
    <source>
        <dbReference type="PROSITE" id="PS01124"/>
    </source>
</evidence>
<dbReference type="PROSITE" id="PS01124">
    <property type="entry name" value="HTH_ARAC_FAMILY_2"/>
    <property type="match status" value="1"/>
</dbReference>
<proteinExistence type="predicted"/>